<reference evidence="2 3" key="1">
    <citation type="journal article" date="2011" name="BMC Genomics">
        <title>Complete genome sequence of Corynebacterium variabile DSM 44702 isolated from the surface of smear-ripened cheeses and insights into cheese ripening and flavor generation.</title>
        <authorList>
            <person name="Schroeder J."/>
            <person name="Maus I."/>
            <person name="Trost E."/>
            <person name="Tauch A."/>
        </authorList>
    </citation>
    <scope>NUCLEOTIDE SEQUENCE [LARGE SCALE GENOMIC DNA]</scope>
    <source>
        <strain evidence="3">DSM 44702 / JCM 12073 / NCIMB 30131</strain>
    </source>
</reference>
<evidence type="ECO:0008006" key="4">
    <source>
        <dbReference type="Google" id="ProtNLM"/>
    </source>
</evidence>
<dbReference type="AlphaFoldDB" id="G0HHV0"/>
<organism evidence="2 3">
    <name type="scientific">Corynebacterium variabile (strain DSM 44702 / CIP 107183 / JCM 12073 / NCIMB 30131)</name>
    <name type="common">Corynebacterium mooreparkense</name>
    <dbReference type="NCBI Taxonomy" id="858619"/>
    <lineage>
        <taxon>Bacteria</taxon>
        <taxon>Bacillati</taxon>
        <taxon>Actinomycetota</taxon>
        <taxon>Actinomycetes</taxon>
        <taxon>Mycobacteriales</taxon>
        <taxon>Corynebacteriaceae</taxon>
        <taxon>Corynebacterium</taxon>
    </lineage>
</organism>
<protein>
    <recommendedName>
        <fullName evidence="4">DUF4229 domain-containing protein</fullName>
    </recommendedName>
</protein>
<keyword evidence="1" id="KW-1133">Transmembrane helix</keyword>
<dbReference type="STRING" id="858619.CVAR_2715"/>
<dbReference type="eggNOG" id="ENOG50347WD">
    <property type="taxonomic scope" value="Bacteria"/>
</dbReference>
<dbReference type="Pfam" id="PF14012">
    <property type="entry name" value="DUF4229"/>
    <property type="match status" value="1"/>
</dbReference>
<dbReference type="KEGG" id="cva:CVAR_2715"/>
<evidence type="ECO:0000313" key="3">
    <source>
        <dbReference type="Proteomes" id="UP000006659"/>
    </source>
</evidence>
<evidence type="ECO:0000256" key="1">
    <source>
        <dbReference type="SAM" id="Phobius"/>
    </source>
</evidence>
<gene>
    <name evidence="2" type="ordered locus">CVAR_2715</name>
</gene>
<feature type="transmembrane region" description="Helical" evidence="1">
    <location>
        <begin position="60"/>
        <end position="85"/>
    </location>
</feature>
<dbReference type="HOGENOM" id="CLU_113726_0_0_11"/>
<evidence type="ECO:0000313" key="2">
    <source>
        <dbReference type="EMBL" id="AEK38054.1"/>
    </source>
</evidence>
<keyword evidence="1" id="KW-0472">Membrane</keyword>
<proteinExistence type="predicted"/>
<name>G0HHV0_CORVD</name>
<keyword evidence="1" id="KW-0812">Transmembrane</keyword>
<feature type="transmembrane region" description="Helical" evidence="1">
    <location>
        <begin position="91"/>
        <end position="112"/>
    </location>
</feature>
<accession>G0HHV0</accession>
<dbReference type="Proteomes" id="UP000006659">
    <property type="component" value="Chromosome"/>
</dbReference>
<dbReference type="InterPro" id="IPR025323">
    <property type="entry name" value="DUF4229"/>
</dbReference>
<sequence>MRCDPPCYGIGRGRSDERTVAVVNDSANDSVNETVNETVNDTDSADLAPGKLGGAGWRDIVLYGLARLVLFIVLTVVIQLIAVLLGMGQSFPLAISALLALIIAFPLSMFFFKGLRLRVNEHLAVRDAGRRAHKDQMRAQLEERLD</sequence>
<dbReference type="EMBL" id="CP002917">
    <property type="protein sequence ID" value="AEK38054.1"/>
    <property type="molecule type" value="Genomic_DNA"/>
</dbReference>